<dbReference type="InterPro" id="IPR001650">
    <property type="entry name" value="Helicase_C-like"/>
</dbReference>
<dbReference type="SUPFAM" id="SSF52540">
    <property type="entry name" value="P-loop containing nucleoside triphosphate hydrolases"/>
    <property type="match status" value="1"/>
</dbReference>
<dbReference type="Gene3D" id="3.40.50.300">
    <property type="entry name" value="P-loop containing nucleotide triphosphate hydrolases"/>
    <property type="match status" value="1"/>
</dbReference>
<dbReference type="PROSITE" id="PS51194">
    <property type="entry name" value="HELICASE_CTER"/>
    <property type="match status" value="1"/>
</dbReference>
<comment type="caution">
    <text evidence="2">The sequence shown here is derived from an EMBL/GenBank/DDBJ whole genome shotgun (WGS) entry which is preliminary data.</text>
</comment>
<dbReference type="PANTHER" id="PTHR47958">
    <property type="entry name" value="ATP-DEPENDENT RNA HELICASE DBP3"/>
    <property type="match status" value="1"/>
</dbReference>
<accession>X1FUN3</accession>
<dbReference type="AlphaFoldDB" id="X1FUN3"/>
<protein>
    <recommendedName>
        <fullName evidence="1">Helicase C-terminal domain-containing protein</fullName>
    </recommendedName>
</protein>
<name>X1FUN3_9ZZZZ</name>
<sequence length="56" mass="6279">RIQILVATDVAARGLDIPDVSHVINYDVPATYEDYVHRIGRTGRINKRGIALTFVE</sequence>
<feature type="non-terminal residue" evidence="2">
    <location>
        <position position="1"/>
    </location>
</feature>
<organism evidence="2">
    <name type="scientific">marine sediment metagenome</name>
    <dbReference type="NCBI Taxonomy" id="412755"/>
    <lineage>
        <taxon>unclassified sequences</taxon>
        <taxon>metagenomes</taxon>
        <taxon>ecological metagenomes</taxon>
    </lineage>
</organism>
<dbReference type="EMBL" id="BARU01020465">
    <property type="protein sequence ID" value="GAH49371.1"/>
    <property type="molecule type" value="Genomic_DNA"/>
</dbReference>
<dbReference type="InterPro" id="IPR027417">
    <property type="entry name" value="P-loop_NTPase"/>
</dbReference>
<evidence type="ECO:0000259" key="1">
    <source>
        <dbReference type="PROSITE" id="PS51194"/>
    </source>
</evidence>
<evidence type="ECO:0000313" key="2">
    <source>
        <dbReference type="EMBL" id="GAH49371.1"/>
    </source>
</evidence>
<reference evidence="2" key="1">
    <citation type="journal article" date="2014" name="Front. Microbiol.">
        <title>High frequency of phylogenetically diverse reductive dehalogenase-homologous genes in deep subseafloor sedimentary metagenomes.</title>
        <authorList>
            <person name="Kawai M."/>
            <person name="Futagami T."/>
            <person name="Toyoda A."/>
            <person name="Takaki Y."/>
            <person name="Nishi S."/>
            <person name="Hori S."/>
            <person name="Arai W."/>
            <person name="Tsubouchi T."/>
            <person name="Morono Y."/>
            <person name="Uchiyama I."/>
            <person name="Ito T."/>
            <person name="Fujiyama A."/>
            <person name="Inagaki F."/>
            <person name="Takami H."/>
        </authorList>
    </citation>
    <scope>NUCLEOTIDE SEQUENCE</scope>
    <source>
        <strain evidence="2">Expedition CK06-06</strain>
    </source>
</reference>
<gene>
    <name evidence="2" type="ORF">S03H2_33608</name>
</gene>
<feature type="domain" description="Helicase C-terminal" evidence="1">
    <location>
        <begin position="1"/>
        <end position="56"/>
    </location>
</feature>
<dbReference type="Pfam" id="PF00271">
    <property type="entry name" value="Helicase_C"/>
    <property type="match status" value="1"/>
</dbReference>
<proteinExistence type="predicted"/>
<dbReference type="SMART" id="SM00490">
    <property type="entry name" value="HELICc"/>
    <property type="match status" value="1"/>
</dbReference>
<dbReference type="CDD" id="cd18787">
    <property type="entry name" value="SF2_C_DEAD"/>
    <property type="match status" value="1"/>
</dbReference>